<dbReference type="EMBL" id="QGDQ01000056">
    <property type="protein sequence ID" value="PWJ45172.1"/>
    <property type="molecule type" value="Genomic_DNA"/>
</dbReference>
<organism evidence="8 9">
    <name type="scientific">Quadrisphaera granulorum</name>
    <dbReference type="NCBI Taxonomy" id="317664"/>
    <lineage>
        <taxon>Bacteria</taxon>
        <taxon>Bacillati</taxon>
        <taxon>Actinomycetota</taxon>
        <taxon>Actinomycetes</taxon>
        <taxon>Kineosporiales</taxon>
        <taxon>Kineosporiaceae</taxon>
        <taxon>Quadrisphaera</taxon>
    </lineage>
</organism>
<dbReference type="InterPro" id="IPR013766">
    <property type="entry name" value="Thioredoxin_domain"/>
</dbReference>
<dbReference type="SUPFAM" id="SSF52833">
    <property type="entry name" value="Thioredoxin-like"/>
    <property type="match status" value="1"/>
</dbReference>
<protein>
    <submittedName>
        <fullName evidence="8">Protein-disulfide isomerase</fullName>
    </submittedName>
</protein>
<dbReference type="Pfam" id="PF13462">
    <property type="entry name" value="Thioredoxin_4"/>
    <property type="match status" value="1"/>
</dbReference>
<keyword evidence="2" id="KW-0732">Signal</keyword>
<dbReference type="InterPro" id="IPR036249">
    <property type="entry name" value="Thioredoxin-like_sf"/>
</dbReference>
<dbReference type="Gene3D" id="3.40.30.10">
    <property type="entry name" value="Glutaredoxin"/>
    <property type="match status" value="1"/>
</dbReference>
<name>A0A315ZIP9_9ACTN</name>
<evidence type="ECO:0000256" key="1">
    <source>
        <dbReference type="ARBA" id="ARBA00005791"/>
    </source>
</evidence>
<keyword evidence="5" id="KW-0676">Redox-active center</keyword>
<dbReference type="PANTHER" id="PTHR13887:SF14">
    <property type="entry name" value="DISULFIDE BOND FORMATION PROTEIN D"/>
    <property type="match status" value="1"/>
</dbReference>
<evidence type="ECO:0000313" key="8">
    <source>
        <dbReference type="EMBL" id="PWJ45172.1"/>
    </source>
</evidence>
<sequence length="241" mass="25908">MSAPRQSPPDANSTQPARRSLSRTRLLAGIVSLTTASSIVTVAVAGRTSGADAEATPPSLVRGDSHRLATTPPSKTSATDAATVQLVEFIDFECRRCRATQPFIDELRADYAGRVDFVVRYFPLPGHVNSTHAAIAVEAAAQQGTFEEMAAVMWDTHGHWGRSRTPQTSLFRSFAAELDLDMAAYDAAVEDPATAARVRQDFEDGLALGVTGTPTYFLDGALIRPKDETDLRRMIDDALAG</sequence>
<dbReference type="Proteomes" id="UP000245469">
    <property type="component" value="Unassembled WGS sequence"/>
</dbReference>
<dbReference type="OrthoDB" id="117402at2"/>
<evidence type="ECO:0000256" key="2">
    <source>
        <dbReference type="ARBA" id="ARBA00022729"/>
    </source>
</evidence>
<proteinExistence type="inferred from homology"/>
<dbReference type="PANTHER" id="PTHR13887">
    <property type="entry name" value="GLUTATHIONE S-TRANSFERASE KAPPA"/>
    <property type="match status" value="1"/>
</dbReference>
<reference evidence="8 9" key="1">
    <citation type="submission" date="2018-03" db="EMBL/GenBank/DDBJ databases">
        <title>Genomic Encyclopedia of Archaeal and Bacterial Type Strains, Phase II (KMG-II): from individual species to whole genera.</title>
        <authorList>
            <person name="Goeker M."/>
        </authorList>
    </citation>
    <scope>NUCLEOTIDE SEQUENCE [LARGE SCALE GENOMIC DNA]</scope>
    <source>
        <strain evidence="8 9">DSM 44889</strain>
    </source>
</reference>
<comment type="similarity">
    <text evidence="1">Belongs to the thioredoxin family. DsbA subfamily.</text>
</comment>
<evidence type="ECO:0000256" key="3">
    <source>
        <dbReference type="ARBA" id="ARBA00023002"/>
    </source>
</evidence>
<dbReference type="InterPro" id="IPR012336">
    <property type="entry name" value="Thioredoxin-like_fold"/>
</dbReference>
<evidence type="ECO:0000256" key="4">
    <source>
        <dbReference type="ARBA" id="ARBA00023157"/>
    </source>
</evidence>
<keyword evidence="8" id="KW-0413">Isomerase</keyword>
<keyword evidence="4" id="KW-1015">Disulfide bond</keyword>
<evidence type="ECO:0000256" key="6">
    <source>
        <dbReference type="SAM" id="MobiDB-lite"/>
    </source>
</evidence>
<dbReference type="AlphaFoldDB" id="A0A315ZIP9"/>
<accession>A0A315ZIP9</accession>
<keyword evidence="3" id="KW-0560">Oxidoreductase</keyword>
<gene>
    <name evidence="8" type="ORF">BXY45_1566</name>
</gene>
<evidence type="ECO:0000256" key="5">
    <source>
        <dbReference type="ARBA" id="ARBA00023284"/>
    </source>
</evidence>
<comment type="caution">
    <text evidence="8">The sequence shown here is derived from an EMBL/GenBank/DDBJ whole genome shotgun (WGS) entry which is preliminary data.</text>
</comment>
<dbReference type="GO" id="GO:0016853">
    <property type="term" value="F:isomerase activity"/>
    <property type="evidence" value="ECO:0007669"/>
    <property type="project" value="UniProtKB-KW"/>
</dbReference>
<evidence type="ECO:0000313" key="9">
    <source>
        <dbReference type="Proteomes" id="UP000245469"/>
    </source>
</evidence>
<feature type="region of interest" description="Disordered" evidence="6">
    <location>
        <begin position="1"/>
        <end position="20"/>
    </location>
</feature>
<feature type="region of interest" description="Disordered" evidence="6">
    <location>
        <begin position="48"/>
        <end position="77"/>
    </location>
</feature>
<dbReference type="PROSITE" id="PS51352">
    <property type="entry name" value="THIOREDOXIN_2"/>
    <property type="match status" value="1"/>
</dbReference>
<keyword evidence="9" id="KW-1185">Reference proteome</keyword>
<dbReference type="GO" id="GO:0016491">
    <property type="term" value="F:oxidoreductase activity"/>
    <property type="evidence" value="ECO:0007669"/>
    <property type="project" value="UniProtKB-KW"/>
</dbReference>
<feature type="domain" description="Thioredoxin" evidence="7">
    <location>
        <begin position="44"/>
        <end position="240"/>
    </location>
</feature>
<evidence type="ECO:0000259" key="7">
    <source>
        <dbReference type="PROSITE" id="PS51352"/>
    </source>
</evidence>